<feature type="region of interest" description="Disordered" evidence="2">
    <location>
        <begin position="1"/>
        <end position="123"/>
    </location>
</feature>
<dbReference type="Proteomes" id="UP000245119">
    <property type="component" value="Linkage Group LG1"/>
</dbReference>
<reference evidence="3 4" key="1">
    <citation type="submission" date="2018-04" db="EMBL/GenBank/DDBJ databases">
        <title>The genome of golden apple snail Pomacea canaliculata provides insight into stress tolerance and invasive adaptation.</title>
        <authorList>
            <person name="Liu C."/>
            <person name="Liu B."/>
            <person name="Ren Y."/>
            <person name="Zhang Y."/>
            <person name="Wang H."/>
            <person name="Li S."/>
            <person name="Jiang F."/>
            <person name="Yin L."/>
            <person name="Zhang G."/>
            <person name="Qian W."/>
            <person name="Fan W."/>
        </authorList>
    </citation>
    <scope>NUCLEOTIDE SEQUENCE [LARGE SCALE GENOMIC DNA]</scope>
    <source>
        <strain evidence="3">SZHN2017</strain>
        <tissue evidence="3">Muscle</tissue>
    </source>
</reference>
<feature type="compositionally biased region" description="Basic and acidic residues" evidence="2">
    <location>
        <begin position="21"/>
        <end position="53"/>
    </location>
</feature>
<evidence type="ECO:0000256" key="2">
    <source>
        <dbReference type="SAM" id="MobiDB-lite"/>
    </source>
</evidence>
<feature type="compositionally biased region" description="Low complexity" evidence="2">
    <location>
        <begin position="506"/>
        <end position="528"/>
    </location>
</feature>
<gene>
    <name evidence="3" type="ORF">C0Q70_01237</name>
</gene>
<feature type="coiled-coil region" evidence="1">
    <location>
        <begin position="318"/>
        <end position="398"/>
    </location>
</feature>
<dbReference type="EMBL" id="PZQS01000001">
    <property type="protein sequence ID" value="PVD38621.1"/>
    <property type="molecule type" value="Genomic_DNA"/>
</dbReference>
<feature type="region of interest" description="Disordered" evidence="2">
    <location>
        <begin position="488"/>
        <end position="534"/>
    </location>
</feature>
<protein>
    <submittedName>
        <fullName evidence="3">Uncharacterized protein</fullName>
    </submittedName>
</protein>
<dbReference type="AlphaFoldDB" id="A0A2T7PYY0"/>
<accession>A0A2T7PYY0</accession>
<keyword evidence="4" id="KW-1185">Reference proteome</keyword>
<feature type="compositionally biased region" description="Polar residues" evidence="2">
    <location>
        <begin position="1"/>
        <end position="20"/>
    </location>
</feature>
<keyword evidence="1" id="KW-0175">Coiled coil</keyword>
<organism evidence="3 4">
    <name type="scientific">Pomacea canaliculata</name>
    <name type="common">Golden apple snail</name>
    <dbReference type="NCBI Taxonomy" id="400727"/>
    <lineage>
        <taxon>Eukaryota</taxon>
        <taxon>Metazoa</taxon>
        <taxon>Spiralia</taxon>
        <taxon>Lophotrochozoa</taxon>
        <taxon>Mollusca</taxon>
        <taxon>Gastropoda</taxon>
        <taxon>Caenogastropoda</taxon>
        <taxon>Architaenioglossa</taxon>
        <taxon>Ampullarioidea</taxon>
        <taxon>Ampullariidae</taxon>
        <taxon>Pomacea</taxon>
    </lineage>
</organism>
<sequence>MLPSLNSGIISQSARPNMTKDNQDRLETSVEPAHSELEPGRKVSVPSDKDCDSNKNQSKPIIIQNADVSHNTADSSYKVGTFETDGESTTSMSLQLPSQLNLDGDHPESENPLGKGENNKVTLSGNTEIATSPEQQFNIPDLDLIEGSQECFQHSSNGPRDYVDNVGISFEEFELMQDELCKSKRYMHVLLHENKHLKETVRTLEEANTALKERESRFIGANMEQVKPHEHHLAVLVEKVKKMEKNIELKDHAMAILNTKIAIVQNENKILKDQVHSGSLVNKAGPQSQPPSDTGYSALPPIMEPCIRCVTQETQTSLQQDEKNVPMLLAELENVRAENKNMQKQIDHLKHTHSQISYGEVEQKKALEKQLKSIKEELLQYQKKLKESEDHRRELADEITGSYDEIDKEKKKSLIAEERYRRLEGIMEDERRRFTRDEKLLLERCDQLDKSNAVLKGLVLIFERRLEGSELKENLNLTSEQARELANLKRESSPCRVIPSNTNVHSSTRSSPPSPVSSQSGKSSGTGTLVDKRPFEISLSKSTPDMHENLSDASVVKSACAPPGLHGALLPPQKSQHRSLFRQIKLDNRGDSSAAALQASGVLVENVRHDKKKDYSREWQCPYCHIADFESEMKFRRHLQQCSDCH</sequence>
<comment type="caution">
    <text evidence="3">The sequence shown here is derived from an EMBL/GenBank/DDBJ whole genome shotgun (WGS) entry which is preliminary data.</text>
</comment>
<evidence type="ECO:0000313" key="4">
    <source>
        <dbReference type="Proteomes" id="UP000245119"/>
    </source>
</evidence>
<feature type="coiled-coil region" evidence="1">
    <location>
        <begin position="187"/>
        <end position="217"/>
    </location>
</feature>
<evidence type="ECO:0000256" key="1">
    <source>
        <dbReference type="SAM" id="Coils"/>
    </source>
</evidence>
<evidence type="ECO:0000313" key="3">
    <source>
        <dbReference type="EMBL" id="PVD38621.1"/>
    </source>
</evidence>
<feature type="compositionally biased region" description="Polar residues" evidence="2">
    <location>
        <begin position="66"/>
        <end position="75"/>
    </location>
</feature>
<proteinExistence type="predicted"/>
<feature type="compositionally biased region" description="Polar residues" evidence="2">
    <location>
        <begin position="87"/>
        <end position="101"/>
    </location>
</feature>
<name>A0A2T7PYY0_POMCA</name>